<evidence type="ECO:0000256" key="1">
    <source>
        <dbReference type="ARBA" id="ARBA00006599"/>
    </source>
</evidence>
<dbReference type="Proteomes" id="UP001210865">
    <property type="component" value="Chromosome"/>
</dbReference>
<protein>
    <submittedName>
        <fullName evidence="3">Lycopene beta-cyclase CrtY</fullName>
        <ecNumber evidence="3">5.5.1.19</ecNumber>
    </submittedName>
</protein>
<dbReference type="InterPro" id="IPR010108">
    <property type="entry name" value="Lycopene_cyclase_b/e"/>
</dbReference>
<dbReference type="RefSeq" id="WP_270077096.1">
    <property type="nucleotide sequence ID" value="NZ_CP115174.1"/>
</dbReference>
<dbReference type="InterPro" id="IPR008461">
    <property type="entry name" value="CrtY"/>
</dbReference>
<feature type="transmembrane region" description="Helical" evidence="2">
    <location>
        <begin position="7"/>
        <end position="26"/>
    </location>
</feature>
<keyword evidence="2" id="KW-0812">Transmembrane</keyword>
<dbReference type="GO" id="GO:0016853">
    <property type="term" value="F:isomerase activity"/>
    <property type="evidence" value="ECO:0007669"/>
    <property type="project" value="UniProtKB-KW"/>
</dbReference>
<dbReference type="Gene3D" id="3.50.50.60">
    <property type="entry name" value="FAD/NAD(P)-binding domain"/>
    <property type="match status" value="1"/>
</dbReference>
<accession>A0ABY7NP88</accession>
<proteinExistence type="inferred from homology"/>
<dbReference type="NCBIfam" id="TIGR01789">
    <property type="entry name" value="lycopene_cycl"/>
    <property type="match status" value="1"/>
</dbReference>
<evidence type="ECO:0000313" key="4">
    <source>
        <dbReference type="Proteomes" id="UP001210865"/>
    </source>
</evidence>
<evidence type="ECO:0000313" key="3">
    <source>
        <dbReference type="EMBL" id="WBO22453.1"/>
    </source>
</evidence>
<keyword evidence="2" id="KW-0472">Membrane</keyword>
<dbReference type="NCBIfam" id="TIGR01790">
    <property type="entry name" value="carotene-cycl"/>
    <property type="match status" value="1"/>
</dbReference>
<keyword evidence="2" id="KW-1133">Transmembrane helix</keyword>
<dbReference type="SUPFAM" id="SSF51905">
    <property type="entry name" value="FAD/NAD(P)-binding domain"/>
    <property type="match status" value="1"/>
</dbReference>
<sequence>MTRVRQCDIAIVGGGLAGGMIALALAKSRPDVRTLLVESADTLGGNHIWSFFDSDIAPDDRALIVPLVAHWWDGYHALFPGLRRRLDARYHSITSARFDRVVRAALPAERVLTGRKAIGVGPRSVVLADGRRIEAGAVIDARGPGDLTTLECGWQKFLGRELKLGAPHGLARPVVMDATVDQLDGFRFVYLLPFGPDRIFVEDTYYSDTPDLDHALLGGRISAYAEQRGWPVESVVAEEAGVLPVVMGGDFEAYWRSGGAHVAKAGVRAGLFHPTTGYSLPDAIRTARFVAGLRDLTAPALHDSLHGFARQAWQARSFYRLLDRMLFRAAEPAQRWRVLRHFYRLDESLVARFYAGTSTGWDKARVLFGRPPVPIGRALKAIAG</sequence>
<gene>
    <name evidence="3" type="primary">crtY</name>
    <name evidence="3" type="ORF">PBT88_20355</name>
</gene>
<keyword evidence="3" id="KW-0413">Isomerase</keyword>
<dbReference type="EC" id="5.5.1.19" evidence="3"/>
<dbReference type="InterPro" id="IPR036188">
    <property type="entry name" value="FAD/NAD-bd_sf"/>
</dbReference>
<organism evidence="3 4">
    <name type="scientific">Sphingomonas abietis</name>
    <dbReference type="NCBI Taxonomy" id="3012344"/>
    <lineage>
        <taxon>Bacteria</taxon>
        <taxon>Pseudomonadati</taxon>
        <taxon>Pseudomonadota</taxon>
        <taxon>Alphaproteobacteria</taxon>
        <taxon>Sphingomonadales</taxon>
        <taxon>Sphingomonadaceae</taxon>
        <taxon>Sphingomonas</taxon>
    </lineage>
</organism>
<keyword evidence="4" id="KW-1185">Reference proteome</keyword>
<dbReference type="Pfam" id="PF05834">
    <property type="entry name" value="Lycopene_cycl"/>
    <property type="match status" value="1"/>
</dbReference>
<comment type="similarity">
    <text evidence="1">Belongs to the lycopene cyclase family.</text>
</comment>
<dbReference type="EMBL" id="CP115174">
    <property type="protein sequence ID" value="WBO22453.1"/>
    <property type="molecule type" value="Genomic_DNA"/>
</dbReference>
<reference evidence="3 4" key="1">
    <citation type="submission" date="2022-12" db="EMBL/GenBank/DDBJ databases">
        <title>Sphingomonas abieness sp. nov., an endophytic bacterium isolated from Abies koreana.</title>
        <authorList>
            <person name="Jiang L."/>
            <person name="Lee J."/>
        </authorList>
    </citation>
    <scope>NUCLEOTIDE SEQUENCE [LARGE SCALE GENOMIC DNA]</scope>
    <source>
        <strain evidence="4">PAMB 00755</strain>
    </source>
</reference>
<name>A0ABY7NP88_9SPHN</name>
<evidence type="ECO:0000256" key="2">
    <source>
        <dbReference type="SAM" id="Phobius"/>
    </source>
</evidence>